<organism evidence="3">
    <name type="scientific">marine metagenome</name>
    <dbReference type="NCBI Taxonomy" id="408172"/>
    <lineage>
        <taxon>unclassified sequences</taxon>
        <taxon>metagenomes</taxon>
        <taxon>ecological metagenomes</taxon>
    </lineage>
</organism>
<keyword evidence="2" id="KW-0175">Coiled coil</keyword>
<dbReference type="InterPro" id="IPR038078">
    <property type="entry name" value="PhoU-like_sf"/>
</dbReference>
<evidence type="ECO:0000256" key="1">
    <source>
        <dbReference type="ARBA" id="ARBA00008591"/>
    </source>
</evidence>
<sequence>MSSDTFLGMLADSPFSGLQDHMALGNKATDSLEKFLTAVSQSDWSTALECREEIVHLENQADDIKNNIRNNLPTSLFMSVSRQDLLDLVFTMDGIPNAAKDISGVMIGRKMEIPKEILESFVDCSKAAIKAANQASDAIRKVDGMQKRGFGSRDASALSELVVELEQMERENDELEIALRNKFFEYEKQYDPVEVMFFYDVINKIGSLADISQTVGHLLVRLVSK</sequence>
<dbReference type="PANTHER" id="PTHR36536">
    <property type="entry name" value="UPF0111 PROTEIN HI_1603"/>
    <property type="match status" value="1"/>
</dbReference>
<dbReference type="SUPFAM" id="SSF109755">
    <property type="entry name" value="PhoU-like"/>
    <property type="match status" value="1"/>
</dbReference>
<accession>A0A381XH12</accession>
<name>A0A381XH12_9ZZZZ</name>
<evidence type="ECO:0000313" key="3">
    <source>
        <dbReference type="EMBL" id="SVA63751.1"/>
    </source>
</evidence>
<dbReference type="Pfam" id="PF01865">
    <property type="entry name" value="PhoU_div"/>
    <property type="match status" value="1"/>
</dbReference>
<comment type="similarity">
    <text evidence="1">Belongs to the UPF0111 family.</text>
</comment>
<evidence type="ECO:0008006" key="4">
    <source>
        <dbReference type="Google" id="ProtNLM"/>
    </source>
</evidence>
<dbReference type="InterPro" id="IPR002727">
    <property type="entry name" value="DUF47"/>
</dbReference>
<dbReference type="PANTHER" id="PTHR36536:SF3">
    <property type="entry name" value="UPF0111 PROTEIN HI_1603"/>
    <property type="match status" value="1"/>
</dbReference>
<dbReference type="AlphaFoldDB" id="A0A381XH12"/>
<dbReference type="Gene3D" id="1.20.58.220">
    <property type="entry name" value="Phosphate transport system protein phou homolog 2, domain 2"/>
    <property type="match status" value="1"/>
</dbReference>
<dbReference type="InterPro" id="IPR018445">
    <property type="entry name" value="Put_Phosphate_transp_reg"/>
</dbReference>
<proteinExistence type="inferred from homology"/>
<dbReference type="NCBIfam" id="TIGR00153">
    <property type="entry name" value="TIGR00153 family protein"/>
    <property type="match status" value="1"/>
</dbReference>
<dbReference type="EMBL" id="UINC01015069">
    <property type="protein sequence ID" value="SVA63751.1"/>
    <property type="molecule type" value="Genomic_DNA"/>
</dbReference>
<gene>
    <name evidence="3" type="ORF">METZ01_LOCUS116605</name>
</gene>
<protein>
    <recommendedName>
        <fullName evidence="4">TIGR00153 family protein</fullName>
    </recommendedName>
</protein>
<feature type="coiled-coil region" evidence="2">
    <location>
        <begin position="158"/>
        <end position="185"/>
    </location>
</feature>
<evidence type="ECO:0000256" key="2">
    <source>
        <dbReference type="SAM" id="Coils"/>
    </source>
</evidence>
<reference evidence="3" key="1">
    <citation type="submission" date="2018-05" db="EMBL/GenBank/DDBJ databases">
        <authorList>
            <person name="Lanie J.A."/>
            <person name="Ng W.-L."/>
            <person name="Kazmierczak K.M."/>
            <person name="Andrzejewski T.M."/>
            <person name="Davidsen T.M."/>
            <person name="Wayne K.J."/>
            <person name="Tettelin H."/>
            <person name="Glass J.I."/>
            <person name="Rusch D."/>
            <person name="Podicherti R."/>
            <person name="Tsui H.-C.T."/>
            <person name="Winkler M.E."/>
        </authorList>
    </citation>
    <scope>NUCLEOTIDE SEQUENCE</scope>
</reference>